<dbReference type="CDD" id="cd05013">
    <property type="entry name" value="SIS_RpiR"/>
    <property type="match status" value="1"/>
</dbReference>
<reference evidence="2 3" key="1">
    <citation type="submission" date="2022-08" db="EMBL/GenBank/DDBJ databases">
        <title>Aerococcaceae sp. nov isolated from spoiled eye mask.</title>
        <authorList>
            <person name="Zhou G."/>
            <person name="Xie X.-B."/>
            <person name="Shi Q.-S."/>
            <person name="Wang Y.-S."/>
            <person name="Wen X."/>
            <person name="Peng H."/>
            <person name="Yang X.-J."/>
            <person name="Tao H.-B."/>
            <person name="Huang X.-M."/>
        </authorList>
    </citation>
    <scope>NUCLEOTIDE SEQUENCE [LARGE SCALE GENOMIC DNA]</scope>
    <source>
        <strain evidence="3">DM20194951</strain>
    </source>
</reference>
<name>A0ABY5P3E5_9LACT</name>
<dbReference type="SUPFAM" id="SSF53697">
    <property type="entry name" value="SIS domain"/>
    <property type="match status" value="1"/>
</dbReference>
<evidence type="ECO:0000259" key="1">
    <source>
        <dbReference type="PROSITE" id="PS51071"/>
    </source>
</evidence>
<dbReference type="InterPro" id="IPR047640">
    <property type="entry name" value="RpiR-like"/>
</dbReference>
<dbReference type="InterPro" id="IPR036388">
    <property type="entry name" value="WH-like_DNA-bd_sf"/>
</dbReference>
<keyword evidence="3" id="KW-1185">Reference proteome</keyword>
<evidence type="ECO:0000313" key="2">
    <source>
        <dbReference type="EMBL" id="UUX33249.1"/>
    </source>
</evidence>
<dbReference type="Gene3D" id="1.10.10.10">
    <property type="entry name" value="Winged helix-like DNA-binding domain superfamily/Winged helix DNA-binding domain"/>
    <property type="match status" value="1"/>
</dbReference>
<dbReference type="SUPFAM" id="SSF46689">
    <property type="entry name" value="Homeodomain-like"/>
    <property type="match status" value="1"/>
</dbReference>
<dbReference type="PANTHER" id="PTHR30514:SF10">
    <property type="entry name" value="MURR_RPIR FAMILY TRANSCRIPTIONAL REGULATOR"/>
    <property type="match status" value="1"/>
</dbReference>
<dbReference type="InterPro" id="IPR009057">
    <property type="entry name" value="Homeodomain-like_sf"/>
</dbReference>
<gene>
    <name evidence="2" type="ORF">NRE15_10080</name>
</gene>
<dbReference type="InterPro" id="IPR035472">
    <property type="entry name" value="RpiR-like_SIS"/>
</dbReference>
<dbReference type="Proteomes" id="UP001315967">
    <property type="component" value="Chromosome"/>
</dbReference>
<dbReference type="RefSeq" id="WP_313792752.1">
    <property type="nucleotide sequence ID" value="NZ_CP102453.1"/>
</dbReference>
<proteinExistence type="predicted"/>
<dbReference type="Pfam" id="PF01418">
    <property type="entry name" value="HTH_6"/>
    <property type="match status" value="1"/>
</dbReference>
<evidence type="ECO:0000313" key="3">
    <source>
        <dbReference type="Proteomes" id="UP001315967"/>
    </source>
</evidence>
<sequence>MLLDNLENKKDFTTSEQLIADYILKNPTAVQSMTAEELGKKSFTSKATVLRFCNKLDLKGFNDLRHHLIKEIYEKNRLIELIEDEPIHDQSTLEEIITVLPSLYDRAIGESKLRWDDKALKQAIKLLKEAEFIDIYGSGITYSCATAAAFKFQSIGLNADAHHGLNEHAIKYRKGKRNSVAILLSFTGGNVTMSEVGQYLKDNGIMLIGVGGLNSPRLQSICHQYIAVEDRDYIFNIESIGSYISITYVMDILYLSLLSEDYQKNLEAALEVHKERHG</sequence>
<dbReference type="InterPro" id="IPR046348">
    <property type="entry name" value="SIS_dom_sf"/>
</dbReference>
<dbReference type="PANTHER" id="PTHR30514">
    <property type="entry name" value="GLUCOKINASE"/>
    <property type="match status" value="1"/>
</dbReference>
<feature type="domain" description="HTH rpiR-type" evidence="1">
    <location>
        <begin position="1"/>
        <end position="75"/>
    </location>
</feature>
<protein>
    <submittedName>
        <fullName evidence="2">MurR/RpiR family transcriptional regulator</fullName>
    </submittedName>
</protein>
<dbReference type="InterPro" id="IPR000281">
    <property type="entry name" value="HTH_RpiR"/>
</dbReference>
<organism evidence="2 3">
    <name type="scientific">Fundicoccus culcitae</name>
    <dbReference type="NCBI Taxonomy" id="2969821"/>
    <lineage>
        <taxon>Bacteria</taxon>
        <taxon>Bacillati</taxon>
        <taxon>Bacillota</taxon>
        <taxon>Bacilli</taxon>
        <taxon>Lactobacillales</taxon>
        <taxon>Aerococcaceae</taxon>
        <taxon>Fundicoccus</taxon>
    </lineage>
</organism>
<dbReference type="Gene3D" id="3.40.50.10490">
    <property type="entry name" value="Glucose-6-phosphate isomerase like protein, domain 1"/>
    <property type="match status" value="1"/>
</dbReference>
<accession>A0ABY5P3E5</accession>
<dbReference type="EMBL" id="CP102453">
    <property type="protein sequence ID" value="UUX33249.1"/>
    <property type="molecule type" value="Genomic_DNA"/>
</dbReference>
<dbReference type="PROSITE" id="PS51071">
    <property type="entry name" value="HTH_RPIR"/>
    <property type="match status" value="1"/>
</dbReference>